<dbReference type="InterPro" id="IPR029753">
    <property type="entry name" value="D-isomer_DH_CS"/>
</dbReference>
<dbReference type="AlphaFoldDB" id="A0A6A5RTC4"/>
<dbReference type="PROSITE" id="PS00671">
    <property type="entry name" value="D_2_HYDROXYACID_DH_3"/>
    <property type="match status" value="1"/>
</dbReference>
<evidence type="ECO:0000256" key="1">
    <source>
        <dbReference type="ARBA" id="ARBA00023002"/>
    </source>
</evidence>
<accession>A0A6A5RTC4</accession>
<evidence type="ECO:0000256" key="3">
    <source>
        <dbReference type="SAM" id="MobiDB-lite"/>
    </source>
</evidence>
<keyword evidence="7" id="KW-1185">Reference proteome</keyword>
<dbReference type="InterPro" id="IPR006139">
    <property type="entry name" value="D-isomer_2_OHA_DH_cat_dom"/>
</dbReference>
<dbReference type="PROSITE" id="PS00065">
    <property type="entry name" value="D_2_HYDROXYACID_DH_1"/>
    <property type="match status" value="1"/>
</dbReference>
<feature type="region of interest" description="Disordered" evidence="3">
    <location>
        <begin position="1"/>
        <end position="28"/>
    </location>
</feature>
<dbReference type="PANTHER" id="PTHR10996">
    <property type="entry name" value="2-HYDROXYACID DEHYDROGENASE-RELATED"/>
    <property type="match status" value="1"/>
</dbReference>
<dbReference type="GO" id="GO:0016618">
    <property type="term" value="F:hydroxypyruvate reductase [NAD(P)H] activity"/>
    <property type="evidence" value="ECO:0007669"/>
    <property type="project" value="TreeGrafter"/>
</dbReference>
<evidence type="ECO:0000313" key="7">
    <source>
        <dbReference type="Proteomes" id="UP000800082"/>
    </source>
</evidence>
<dbReference type="PANTHER" id="PTHR10996:SF281">
    <property type="entry name" value="D-ISOMER SPECIFIC 2-HYDROXYACID DEHYDROGENASE NAD-BINDING DOMAIN-CONTAINING PROTEIN-RELATED"/>
    <property type="match status" value="1"/>
</dbReference>
<feature type="compositionally biased region" description="Low complexity" evidence="3">
    <location>
        <begin position="16"/>
        <end position="27"/>
    </location>
</feature>
<evidence type="ECO:0000256" key="2">
    <source>
        <dbReference type="RuleBase" id="RU003719"/>
    </source>
</evidence>
<dbReference type="InterPro" id="IPR029752">
    <property type="entry name" value="D-isomer_DH_CS1"/>
</dbReference>
<dbReference type="GeneID" id="54356359"/>
<dbReference type="InterPro" id="IPR050223">
    <property type="entry name" value="D-isomer_2-hydroxyacid_DH"/>
</dbReference>
<comment type="similarity">
    <text evidence="2">Belongs to the D-isomer specific 2-hydroxyacid dehydrogenase family.</text>
</comment>
<evidence type="ECO:0000259" key="5">
    <source>
        <dbReference type="Pfam" id="PF02826"/>
    </source>
</evidence>
<dbReference type="InterPro" id="IPR036291">
    <property type="entry name" value="NAD(P)-bd_dom_sf"/>
</dbReference>
<dbReference type="GO" id="GO:0051287">
    <property type="term" value="F:NAD binding"/>
    <property type="evidence" value="ECO:0007669"/>
    <property type="project" value="InterPro"/>
</dbReference>
<dbReference type="CDD" id="cd12168">
    <property type="entry name" value="Mand_dh_like"/>
    <property type="match status" value="1"/>
</dbReference>
<sequence length="372" mass="40509">MAATHHPPSSPADLQTPNTPAPANAAAQRKPTILHLGDDIRWNHDLYARLSQKFTIVRTHSLPRAAFKRGLQDRTWGDFVAMYRPFWNTGGEMGNWDDELIALLPASCKLFASAGAGYDWVDTRLLGTRGITYCNAASACSESVADAALFLILATYRLFGWSARAAHSCSPEQFSDAMRNIGAQTHNPNGTVLGIVGLGRIGARIATKARALEMDVWYHDVERWDERAAGVGARWCASLEELLCGSDCVVLAAPFSGRVLLGAAEFAWFKRGARLVNVARGALVDEDALLCALDEGRLAAVGMDVHATEPVVNRELAGRRNVMMLSHTAGASVESHVGFERMGMENLLGWLERGEEGLLSPVNLQWLNRDGK</sequence>
<dbReference type="InterPro" id="IPR006140">
    <property type="entry name" value="D-isomer_DH_NAD-bd"/>
</dbReference>
<dbReference type="GO" id="GO:0030267">
    <property type="term" value="F:glyoxylate reductase (NADPH) activity"/>
    <property type="evidence" value="ECO:0007669"/>
    <property type="project" value="TreeGrafter"/>
</dbReference>
<evidence type="ECO:0008006" key="8">
    <source>
        <dbReference type="Google" id="ProtNLM"/>
    </source>
</evidence>
<dbReference type="SUPFAM" id="SSF51735">
    <property type="entry name" value="NAD(P)-binding Rossmann-fold domains"/>
    <property type="match status" value="1"/>
</dbReference>
<dbReference type="SUPFAM" id="SSF52283">
    <property type="entry name" value="Formate/glycerate dehydrogenase catalytic domain-like"/>
    <property type="match status" value="1"/>
</dbReference>
<dbReference type="GO" id="GO:0005829">
    <property type="term" value="C:cytosol"/>
    <property type="evidence" value="ECO:0007669"/>
    <property type="project" value="TreeGrafter"/>
</dbReference>
<dbReference type="Proteomes" id="UP000800082">
    <property type="component" value="Unassembled WGS sequence"/>
</dbReference>
<keyword evidence="1 2" id="KW-0560">Oxidoreductase</keyword>
<name>A0A6A5RTC4_9PLEO</name>
<dbReference type="Pfam" id="PF00389">
    <property type="entry name" value="2-Hacid_dh"/>
    <property type="match status" value="1"/>
</dbReference>
<organism evidence="6 7">
    <name type="scientific">Didymella exigua CBS 183.55</name>
    <dbReference type="NCBI Taxonomy" id="1150837"/>
    <lineage>
        <taxon>Eukaryota</taxon>
        <taxon>Fungi</taxon>
        <taxon>Dikarya</taxon>
        <taxon>Ascomycota</taxon>
        <taxon>Pezizomycotina</taxon>
        <taxon>Dothideomycetes</taxon>
        <taxon>Pleosporomycetidae</taxon>
        <taxon>Pleosporales</taxon>
        <taxon>Pleosporineae</taxon>
        <taxon>Didymellaceae</taxon>
        <taxon>Didymella</taxon>
    </lineage>
</organism>
<dbReference type="Pfam" id="PF02826">
    <property type="entry name" value="2-Hacid_dh_C"/>
    <property type="match status" value="1"/>
</dbReference>
<dbReference type="OrthoDB" id="9991913at2759"/>
<dbReference type="RefSeq" id="XP_033451340.1">
    <property type="nucleotide sequence ID" value="XM_033598692.1"/>
</dbReference>
<evidence type="ECO:0000313" key="6">
    <source>
        <dbReference type="EMBL" id="KAF1931092.1"/>
    </source>
</evidence>
<feature type="domain" description="D-isomer specific 2-hydroxyacid dehydrogenase catalytic" evidence="4">
    <location>
        <begin position="96"/>
        <end position="353"/>
    </location>
</feature>
<evidence type="ECO:0000259" key="4">
    <source>
        <dbReference type="Pfam" id="PF00389"/>
    </source>
</evidence>
<feature type="domain" description="D-isomer specific 2-hydroxyacid dehydrogenase NAD-binding" evidence="5">
    <location>
        <begin position="179"/>
        <end position="329"/>
    </location>
</feature>
<gene>
    <name evidence="6" type="ORF">M421DRAFT_99015</name>
</gene>
<dbReference type="EMBL" id="ML978961">
    <property type="protein sequence ID" value="KAF1931092.1"/>
    <property type="molecule type" value="Genomic_DNA"/>
</dbReference>
<reference evidence="6" key="1">
    <citation type="journal article" date="2020" name="Stud. Mycol.">
        <title>101 Dothideomycetes genomes: a test case for predicting lifestyles and emergence of pathogens.</title>
        <authorList>
            <person name="Haridas S."/>
            <person name="Albert R."/>
            <person name="Binder M."/>
            <person name="Bloem J."/>
            <person name="Labutti K."/>
            <person name="Salamov A."/>
            <person name="Andreopoulos B."/>
            <person name="Baker S."/>
            <person name="Barry K."/>
            <person name="Bills G."/>
            <person name="Bluhm B."/>
            <person name="Cannon C."/>
            <person name="Castanera R."/>
            <person name="Culley D."/>
            <person name="Daum C."/>
            <person name="Ezra D."/>
            <person name="Gonzalez J."/>
            <person name="Henrissat B."/>
            <person name="Kuo A."/>
            <person name="Liang C."/>
            <person name="Lipzen A."/>
            <person name="Lutzoni F."/>
            <person name="Magnuson J."/>
            <person name="Mondo S."/>
            <person name="Nolan M."/>
            <person name="Ohm R."/>
            <person name="Pangilinan J."/>
            <person name="Park H.-J."/>
            <person name="Ramirez L."/>
            <person name="Alfaro M."/>
            <person name="Sun H."/>
            <person name="Tritt A."/>
            <person name="Yoshinaga Y."/>
            <person name="Zwiers L.-H."/>
            <person name="Turgeon B."/>
            <person name="Goodwin S."/>
            <person name="Spatafora J."/>
            <person name="Crous P."/>
            <person name="Grigoriev I."/>
        </authorList>
    </citation>
    <scope>NUCLEOTIDE SEQUENCE</scope>
    <source>
        <strain evidence="6">CBS 183.55</strain>
    </source>
</reference>
<dbReference type="Gene3D" id="3.40.50.720">
    <property type="entry name" value="NAD(P)-binding Rossmann-like Domain"/>
    <property type="match status" value="2"/>
</dbReference>
<protein>
    <recommendedName>
        <fullName evidence="8">D-mandelate dehydrogenase-like protein</fullName>
    </recommendedName>
</protein>
<proteinExistence type="inferred from homology"/>